<dbReference type="Pfam" id="PF07750">
    <property type="entry name" value="GcrA"/>
    <property type="match status" value="1"/>
</dbReference>
<name>A0A2A6LXN8_RHIFR</name>
<accession>A0A2A6LXN8</accession>
<feature type="region of interest" description="Disordered" evidence="1">
    <location>
        <begin position="58"/>
        <end position="78"/>
    </location>
</feature>
<evidence type="ECO:0000313" key="3">
    <source>
        <dbReference type="Proteomes" id="UP000220353"/>
    </source>
</evidence>
<dbReference type="AlphaFoldDB" id="A0A2A6LXN8"/>
<dbReference type="Proteomes" id="UP000220353">
    <property type="component" value="Unassembled WGS sequence"/>
</dbReference>
<dbReference type="RefSeq" id="WP_097586921.1">
    <property type="nucleotide sequence ID" value="NZ_NWTC01000009.1"/>
</dbReference>
<sequence>MNIQASPSRFRSHHLVDIEEASKMWMADKSAGEIGRSYGVSRNVIIGIAYRNRAMFPQKSEVTTRNPQSKSRPKRTKAANFEKPLGEAAVEIEPTAYDEARRALAKSLMDIEAAECRFPIDNGRPFMFCASSVREGSAYCTHHHFRAYRKKEAASQ</sequence>
<evidence type="ECO:0000256" key="1">
    <source>
        <dbReference type="SAM" id="MobiDB-lite"/>
    </source>
</evidence>
<feature type="compositionally biased region" description="Polar residues" evidence="1">
    <location>
        <begin position="60"/>
        <end position="70"/>
    </location>
</feature>
<proteinExistence type="predicted"/>
<evidence type="ECO:0000313" key="2">
    <source>
        <dbReference type="EMBL" id="PDT47314.1"/>
    </source>
</evidence>
<dbReference type="InterPro" id="IPR011681">
    <property type="entry name" value="GcrA"/>
</dbReference>
<protein>
    <submittedName>
        <fullName evidence="2">GcrA cell cycle regulator</fullName>
    </submittedName>
</protein>
<comment type="caution">
    <text evidence="2">The sequence shown here is derived from an EMBL/GenBank/DDBJ whole genome shotgun (WGS) entry which is preliminary data.</text>
</comment>
<dbReference type="EMBL" id="NWTC01000009">
    <property type="protein sequence ID" value="PDT47314.1"/>
    <property type="molecule type" value="Genomic_DNA"/>
</dbReference>
<organism evidence="2 3">
    <name type="scientific">Rhizobium fredii</name>
    <name type="common">Sinorhizobium fredii</name>
    <dbReference type="NCBI Taxonomy" id="380"/>
    <lineage>
        <taxon>Bacteria</taxon>
        <taxon>Pseudomonadati</taxon>
        <taxon>Pseudomonadota</taxon>
        <taxon>Alphaproteobacteria</taxon>
        <taxon>Hyphomicrobiales</taxon>
        <taxon>Rhizobiaceae</taxon>
        <taxon>Sinorhizobium/Ensifer group</taxon>
        <taxon>Sinorhizobium</taxon>
    </lineage>
</organism>
<reference evidence="2 3" key="1">
    <citation type="submission" date="2017-09" db="EMBL/GenBank/DDBJ databases">
        <title>Comparative genomics of rhizobia isolated from Phaseolus vulgaris in China.</title>
        <authorList>
            <person name="Tong W."/>
        </authorList>
    </citation>
    <scope>NUCLEOTIDE SEQUENCE [LARGE SCALE GENOMIC DNA]</scope>
    <source>
        <strain evidence="2 3">PCH1</strain>
    </source>
</reference>
<gene>
    <name evidence="2" type="ORF">CO661_14120</name>
</gene>